<keyword evidence="2" id="KW-1185">Reference proteome</keyword>
<dbReference type="SUPFAM" id="SSF52833">
    <property type="entry name" value="Thioredoxin-like"/>
    <property type="match status" value="1"/>
</dbReference>
<evidence type="ECO:0000313" key="2">
    <source>
        <dbReference type="Proteomes" id="UP000011863"/>
    </source>
</evidence>
<dbReference type="Proteomes" id="UP000011863">
    <property type="component" value="Chromosome"/>
</dbReference>
<gene>
    <name evidence="1" type="ORF">YM304_01090</name>
</gene>
<accession>A0A6C7E077</accession>
<reference evidence="1 2" key="1">
    <citation type="journal article" date="2013" name="Int. J. Syst. Evol. Microbiol.">
        <title>Ilumatobacter nonamiense sp. nov. and Ilumatobacter coccineum sp. nov., isolated from seashore sand.</title>
        <authorList>
            <person name="Matsumoto A."/>
            <person name="Kasai H."/>
            <person name="Matsuo Y."/>
            <person name="Shizuri Y."/>
            <person name="Ichikawa N."/>
            <person name="Fujita N."/>
            <person name="Omura S."/>
            <person name="Takahashi Y."/>
        </authorList>
    </citation>
    <scope>NUCLEOTIDE SEQUENCE [LARGE SCALE GENOMIC DNA]</scope>
    <source>
        <strain evidence="2">NBRC 103263 / KCTC 29153 / YM16-304</strain>
    </source>
</reference>
<proteinExistence type="predicted"/>
<dbReference type="InterPro" id="IPR053977">
    <property type="entry name" value="Rv2466c-like"/>
</dbReference>
<evidence type="ECO:0000313" key="1">
    <source>
        <dbReference type="EMBL" id="BAN00423.1"/>
    </source>
</evidence>
<dbReference type="EMBL" id="AP012057">
    <property type="protein sequence ID" value="BAN00423.1"/>
    <property type="molecule type" value="Genomic_DNA"/>
</dbReference>
<organism evidence="1 2">
    <name type="scientific">Ilumatobacter coccineus (strain NBRC 103263 / KCTC 29153 / YM16-304)</name>
    <dbReference type="NCBI Taxonomy" id="1313172"/>
    <lineage>
        <taxon>Bacteria</taxon>
        <taxon>Bacillati</taxon>
        <taxon>Actinomycetota</taxon>
        <taxon>Acidimicrobiia</taxon>
        <taxon>Acidimicrobiales</taxon>
        <taxon>Ilumatobacteraceae</taxon>
        <taxon>Ilumatobacter</taxon>
    </lineage>
</organism>
<dbReference type="CDD" id="cd02972">
    <property type="entry name" value="DsbA_family"/>
    <property type="match status" value="1"/>
</dbReference>
<dbReference type="Gene3D" id="3.40.30.10">
    <property type="entry name" value="Glutaredoxin"/>
    <property type="match status" value="1"/>
</dbReference>
<dbReference type="KEGG" id="aym:YM304_01090"/>
<protein>
    <submittedName>
        <fullName evidence="1">Uncharacterized protein</fullName>
    </submittedName>
</protein>
<dbReference type="OrthoDB" id="4125991at2"/>
<dbReference type="Pfam" id="PF22234">
    <property type="entry name" value="Rv2466c-like"/>
    <property type="match status" value="1"/>
</dbReference>
<dbReference type="InterPro" id="IPR036249">
    <property type="entry name" value="Thioredoxin-like_sf"/>
</dbReference>
<sequence length="217" mass="23992">MSDTTTEIEFWIDPACPFCWATARWVVDEVVPHRDISVTWRSISLLFKNDPPEGSEYRTAAEQTHGHLRVMEAMRAAAESPEQGNHDVFKLYWELGARLHHDGNRDFEVAEALEAVGLDTSFASAATDEQWDPAIQAAMDDGLGLVGNDVGTPIIAMKNSRGERVGYFGPVITKVPTGDDSLKMWDALVAMMDVDGFFELKKTRTEGPNPGARPDPV</sequence>
<dbReference type="RefSeq" id="WP_015439671.1">
    <property type="nucleotide sequence ID" value="NC_020520.1"/>
</dbReference>
<dbReference type="AlphaFoldDB" id="A0A6C7E077"/>
<name>A0A6C7E077_ILUCY</name>